<evidence type="ECO:0000256" key="1">
    <source>
        <dbReference type="SAM" id="MobiDB-lite"/>
    </source>
</evidence>
<dbReference type="EMBL" id="BAAAOS010000028">
    <property type="protein sequence ID" value="GAA1585114.1"/>
    <property type="molecule type" value="Genomic_DNA"/>
</dbReference>
<dbReference type="Proteomes" id="UP001500393">
    <property type="component" value="Unassembled WGS sequence"/>
</dbReference>
<proteinExistence type="predicted"/>
<accession>A0ABP4PPC2</accession>
<evidence type="ECO:0000313" key="3">
    <source>
        <dbReference type="Proteomes" id="UP001500393"/>
    </source>
</evidence>
<name>A0ABP4PPC2_9ACTN</name>
<gene>
    <name evidence="2" type="ORF">GCM10009789_43490</name>
</gene>
<evidence type="ECO:0000313" key="2">
    <source>
        <dbReference type="EMBL" id="GAA1585114.1"/>
    </source>
</evidence>
<organism evidence="2 3">
    <name type="scientific">Kribbella sancticallisti</name>
    <dbReference type="NCBI Taxonomy" id="460087"/>
    <lineage>
        <taxon>Bacteria</taxon>
        <taxon>Bacillati</taxon>
        <taxon>Actinomycetota</taxon>
        <taxon>Actinomycetes</taxon>
        <taxon>Propionibacteriales</taxon>
        <taxon>Kribbellaceae</taxon>
        <taxon>Kribbella</taxon>
    </lineage>
</organism>
<protein>
    <submittedName>
        <fullName evidence="2">Uncharacterized protein</fullName>
    </submittedName>
</protein>
<keyword evidence="3" id="KW-1185">Reference proteome</keyword>
<sequence>MGSFTHPRRTPGSFHIRGSDRLEFNPRGPGDNGHYHRTTGPSRSTSSRIQAQPAPIGAATRATGSRHESAVITGALQAH</sequence>
<feature type="compositionally biased region" description="Low complexity" evidence="1">
    <location>
        <begin position="38"/>
        <end position="48"/>
    </location>
</feature>
<comment type="caution">
    <text evidence="2">The sequence shown here is derived from an EMBL/GenBank/DDBJ whole genome shotgun (WGS) entry which is preliminary data.</text>
</comment>
<reference evidence="3" key="1">
    <citation type="journal article" date="2019" name="Int. J. Syst. Evol. Microbiol.">
        <title>The Global Catalogue of Microorganisms (GCM) 10K type strain sequencing project: providing services to taxonomists for standard genome sequencing and annotation.</title>
        <authorList>
            <consortium name="The Broad Institute Genomics Platform"/>
            <consortium name="The Broad Institute Genome Sequencing Center for Infectious Disease"/>
            <person name="Wu L."/>
            <person name="Ma J."/>
        </authorList>
    </citation>
    <scope>NUCLEOTIDE SEQUENCE [LARGE SCALE GENOMIC DNA]</scope>
    <source>
        <strain evidence="3">JCM 14969</strain>
    </source>
</reference>
<feature type="region of interest" description="Disordered" evidence="1">
    <location>
        <begin position="1"/>
        <end position="79"/>
    </location>
</feature>